<feature type="region of interest" description="Disordered" evidence="9">
    <location>
        <begin position="335"/>
        <end position="355"/>
    </location>
</feature>
<dbReference type="Gene3D" id="3.30.40.100">
    <property type="match status" value="1"/>
</dbReference>
<feature type="region of interest" description="Disordered" evidence="9">
    <location>
        <begin position="300"/>
        <end position="322"/>
    </location>
</feature>
<dbReference type="GO" id="GO:0000118">
    <property type="term" value="C:histone deacetylase complex"/>
    <property type="evidence" value="ECO:0007669"/>
    <property type="project" value="UniProtKB-ARBA"/>
</dbReference>
<comment type="caution">
    <text evidence="12">The sequence shown here is derived from an EMBL/GenBank/DDBJ whole genome shotgun (WGS) entry which is preliminary data.</text>
</comment>
<dbReference type="AlphaFoldDB" id="A0AAV0HS18"/>
<feature type="compositionally biased region" description="Acidic residues" evidence="9">
    <location>
        <begin position="41"/>
        <end position="54"/>
    </location>
</feature>
<dbReference type="PANTHER" id="PTHR12396:SF0">
    <property type="entry name" value="METHYL-CPG BINDING DOMAIN PROTEIN-LIKE, ISOFORM C"/>
    <property type="match status" value="1"/>
</dbReference>
<keyword evidence="6" id="KW-0238">DNA-binding</keyword>
<dbReference type="CDD" id="cd01396">
    <property type="entry name" value="MeCP2_MBD"/>
    <property type="match status" value="1"/>
</dbReference>
<evidence type="ECO:0000313" key="13">
    <source>
        <dbReference type="Proteomes" id="UP001154282"/>
    </source>
</evidence>
<evidence type="ECO:0000256" key="5">
    <source>
        <dbReference type="ARBA" id="ARBA00023015"/>
    </source>
</evidence>
<evidence type="ECO:0000256" key="9">
    <source>
        <dbReference type="SAM" id="MobiDB-lite"/>
    </source>
</evidence>
<evidence type="ECO:0000256" key="3">
    <source>
        <dbReference type="ARBA" id="ARBA00022771"/>
    </source>
</evidence>
<dbReference type="Pfam" id="PF01429">
    <property type="entry name" value="MBD"/>
    <property type="match status" value="1"/>
</dbReference>
<evidence type="ECO:0000256" key="8">
    <source>
        <dbReference type="ARBA" id="ARBA00023242"/>
    </source>
</evidence>
<evidence type="ECO:0000256" key="2">
    <source>
        <dbReference type="ARBA" id="ARBA00022723"/>
    </source>
</evidence>
<dbReference type="Proteomes" id="UP001154282">
    <property type="component" value="Unassembled WGS sequence"/>
</dbReference>
<dbReference type="InterPro" id="IPR016177">
    <property type="entry name" value="DNA-bd_dom_sf"/>
</dbReference>
<evidence type="ECO:0000256" key="6">
    <source>
        <dbReference type="ARBA" id="ARBA00023125"/>
    </source>
</evidence>
<keyword evidence="3" id="KW-0863">Zinc-finger</keyword>
<accession>A0AAV0HS18</accession>
<reference evidence="12" key="1">
    <citation type="submission" date="2022-08" db="EMBL/GenBank/DDBJ databases">
        <authorList>
            <person name="Gutierrez-Valencia J."/>
        </authorList>
    </citation>
    <scope>NUCLEOTIDE SEQUENCE</scope>
</reference>
<dbReference type="InterPro" id="IPR011124">
    <property type="entry name" value="Znf_CW"/>
</dbReference>
<dbReference type="SMART" id="SM00391">
    <property type="entry name" value="MBD"/>
    <property type="match status" value="1"/>
</dbReference>
<dbReference type="InterPro" id="IPR001739">
    <property type="entry name" value="Methyl_CpG_DNA-bd"/>
</dbReference>
<dbReference type="EMBL" id="CAMGYJ010000002">
    <property type="protein sequence ID" value="CAI0388035.1"/>
    <property type="molecule type" value="Genomic_DNA"/>
</dbReference>
<keyword evidence="7" id="KW-0804">Transcription</keyword>
<keyword evidence="4" id="KW-0862">Zinc</keyword>
<comment type="subcellular location">
    <subcellularLocation>
        <location evidence="1">Nucleus</location>
    </subcellularLocation>
</comment>
<name>A0AAV0HS18_9ROSI</name>
<evidence type="ECO:0000313" key="12">
    <source>
        <dbReference type="EMBL" id="CAI0388035.1"/>
    </source>
</evidence>
<dbReference type="SUPFAM" id="SSF54171">
    <property type="entry name" value="DNA-binding domain"/>
    <property type="match status" value="1"/>
</dbReference>
<feature type="domain" description="MBD" evidence="10">
    <location>
        <begin position="171"/>
        <end position="244"/>
    </location>
</feature>
<evidence type="ECO:0000259" key="11">
    <source>
        <dbReference type="PROSITE" id="PS51050"/>
    </source>
</evidence>
<evidence type="ECO:0000259" key="10">
    <source>
        <dbReference type="PROSITE" id="PS50982"/>
    </source>
</evidence>
<sequence length="355" mass="40168">MEQRTEASPIVKTEADEDTTPSFKDYVQQAIQRIIDISSSSEEDDSDEPLEDVDSQAKENSANKQLVLYDPVASSNNSELDTNPEPIQSRAPMLTRYTPRVMPKVLPSVGAFTVQCAKCFKWRLIPTKQKYEEIREHILERPFYCESVQEWRPNVSCDDPEDISQDTGRLWAIDKPNIAQPPPGWQRLLHIRGEGSTKFADVYYMAPSGKKLRSIVEVHKYLADHPEFAEGLSMSQFSFQTPKPLQENYVRKRPRLPPQTDNPRLLQPAEATPLSMVPPENYVDLQLGMPPLLPPQLLPPQLLPQEPASDCGGQQAKKPRTSWKDMYCDESSVYNNQCQPTVGEPSQSINDGLSL</sequence>
<evidence type="ECO:0000256" key="4">
    <source>
        <dbReference type="ARBA" id="ARBA00022833"/>
    </source>
</evidence>
<organism evidence="12 13">
    <name type="scientific">Linum tenue</name>
    <dbReference type="NCBI Taxonomy" id="586396"/>
    <lineage>
        <taxon>Eukaryota</taxon>
        <taxon>Viridiplantae</taxon>
        <taxon>Streptophyta</taxon>
        <taxon>Embryophyta</taxon>
        <taxon>Tracheophyta</taxon>
        <taxon>Spermatophyta</taxon>
        <taxon>Magnoliopsida</taxon>
        <taxon>eudicotyledons</taxon>
        <taxon>Gunneridae</taxon>
        <taxon>Pentapetalae</taxon>
        <taxon>rosids</taxon>
        <taxon>fabids</taxon>
        <taxon>Malpighiales</taxon>
        <taxon>Linaceae</taxon>
        <taxon>Linum</taxon>
    </lineage>
</organism>
<protein>
    <submittedName>
        <fullName evidence="12">Uncharacterized protein</fullName>
    </submittedName>
</protein>
<dbReference type="PROSITE" id="PS51050">
    <property type="entry name" value="ZF_CW"/>
    <property type="match status" value="1"/>
</dbReference>
<evidence type="ECO:0000256" key="1">
    <source>
        <dbReference type="ARBA" id="ARBA00004123"/>
    </source>
</evidence>
<dbReference type="GO" id="GO:0008270">
    <property type="term" value="F:zinc ion binding"/>
    <property type="evidence" value="ECO:0007669"/>
    <property type="project" value="UniProtKB-KW"/>
</dbReference>
<gene>
    <name evidence="12" type="ORF">LITE_LOCUS5703</name>
</gene>
<proteinExistence type="predicted"/>
<dbReference type="Gene3D" id="3.30.890.10">
    <property type="entry name" value="Methyl-cpg-binding Protein 2, Chain A"/>
    <property type="match status" value="1"/>
</dbReference>
<keyword evidence="13" id="KW-1185">Reference proteome</keyword>
<evidence type="ECO:0000256" key="7">
    <source>
        <dbReference type="ARBA" id="ARBA00023163"/>
    </source>
</evidence>
<keyword evidence="8" id="KW-0539">Nucleus</keyword>
<dbReference type="PROSITE" id="PS50982">
    <property type="entry name" value="MBD"/>
    <property type="match status" value="1"/>
</dbReference>
<keyword evidence="2" id="KW-0479">Metal-binding</keyword>
<keyword evidence="5" id="KW-0805">Transcription regulation</keyword>
<feature type="domain" description="CW-type" evidence="11">
    <location>
        <begin position="106"/>
        <end position="165"/>
    </location>
</feature>
<dbReference type="GO" id="GO:0003677">
    <property type="term" value="F:DNA binding"/>
    <property type="evidence" value="ECO:0007669"/>
    <property type="project" value="UniProtKB-KW"/>
</dbReference>
<dbReference type="PANTHER" id="PTHR12396">
    <property type="entry name" value="METHYL-CPG BINDING PROTEIN, MBD"/>
    <property type="match status" value="1"/>
</dbReference>
<dbReference type="FunFam" id="3.30.890.10:FF:000012">
    <property type="entry name" value="Methyl-CpG-binding domain-containing protein 1"/>
    <property type="match status" value="1"/>
</dbReference>
<dbReference type="Pfam" id="PF07496">
    <property type="entry name" value="zf-CW"/>
    <property type="match status" value="1"/>
</dbReference>
<feature type="region of interest" description="Disordered" evidence="9">
    <location>
        <begin position="1"/>
        <end position="68"/>
    </location>
</feature>